<reference evidence="2" key="1">
    <citation type="submission" date="2021-01" db="EMBL/GenBank/DDBJ databases">
        <authorList>
            <consortium name="Genoscope - CEA"/>
            <person name="William W."/>
        </authorList>
    </citation>
    <scope>NUCLEOTIDE SEQUENCE</scope>
</reference>
<evidence type="ECO:0000313" key="2">
    <source>
        <dbReference type="EMBL" id="CAD8108329.1"/>
    </source>
</evidence>
<accession>A0A8S1Q0B2</accession>
<gene>
    <name evidence="2" type="ORF">PSON_ATCC_30995.1.T0910014</name>
</gene>
<dbReference type="Pfam" id="PF00400">
    <property type="entry name" value="WD40"/>
    <property type="match status" value="1"/>
</dbReference>
<organism evidence="2 3">
    <name type="scientific">Paramecium sonneborni</name>
    <dbReference type="NCBI Taxonomy" id="65129"/>
    <lineage>
        <taxon>Eukaryota</taxon>
        <taxon>Sar</taxon>
        <taxon>Alveolata</taxon>
        <taxon>Ciliophora</taxon>
        <taxon>Intramacronucleata</taxon>
        <taxon>Oligohymenophorea</taxon>
        <taxon>Peniculida</taxon>
        <taxon>Parameciidae</taxon>
        <taxon>Paramecium</taxon>
    </lineage>
</organism>
<dbReference type="GO" id="GO:0016226">
    <property type="term" value="P:iron-sulfur cluster assembly"/>
    <property type="evidence" value="ECO:0007669"/>
    <property type="project" value="TreeGrafter"/>
</dbReference>
<evidence type="ECO:0000313" key="3">
    <source>
        <dbReference type="Proteomes" id="UP000692954"/>
    </source>
</evidence>
<proteinExistence type="predicted"/>
<feature type="repeat" description="WD" evidence="1">
    <location>
        <begin position="112"/>
        <end position="144"/>
    </location>
</feature>
<dbReference type="EMBL" id="CAJJDN010000091">
    <property type="protein sequence ID" value="CAD8108329.1"/>
    <property type="molecule type" value="Genomic_DNA"/>
</dbReference>
<keyword evidence="1" id="KW-0853">WD repeat</keyword>
<dbReference type="PROSITE" id="PS50082">
    <property type="entry name" value="WD_REPEATS_2"/>
    <property type="match status" value="1"/>
</dbReference>
<protein>
    <recommendedName>
        <fullName evidence="4">WD domain, G-beta repeat protein</fullName>
    </recommendedName>
</protein>
<dbReference type="InterPro" id="IPR001680">
    <property type="entry name" value="WD40_rpt"/>
</dbReference>
<evidence type="ECO:0008006" key="4">
    <source>
        <dbReference type="Google" id="ProtNLM"/>
    </source>
</evidence>
<keyword evidence="3" id="KW-1185">Reference proteome</keyword>
<dbReference type="OrthoDB" id="317121at2759"/>
<evidence type="ECO:0000256" key="1">
    <source>
        <dbReference type="PROSITE-ProRule" id="PRU00221"/>
    </source>
</evidence>
<dbReference type="SMART" id="SM00320">
    <property type="entry name" value="WD40"/>
    <property type="match status" value="2"/>
</dbReference>
<name>A0A8S1Q0B2_9CILI</name>
<dbReference type="PANTHER" id="PTHR19920">
    <property type="entry name" value="WD40 PROTEIN CIAO1"/>
    <property type="match status" value="1"/>
</dbReference>
<dbReference type="GO" id="GO:0097361">
    <property type="term" value="C:cytosolic [4Fe-4S] assembly targeting complex"/>
    <property type="evidence" value="ECO:0007669"/>
    <property type="project" value="TreeGrafter"/>
</dbReference>
<comment type="caution">
    <text evidence="2">The sequence shown here is derived from an EMBL/GenBank/DDBJ whole genome shotgun (WGS) entry which is preliminary data.</text>
</comment>
<dbReference type="PANTHER" id="PTHR19920:SF0">
    <property type="entry name" value="CYTOSOLIC IRON-SULFUR PROTEIN ASSEMBLY PROTEIN CIAO1-RELATED"/>
    <property type="match status" value="1"/>
</dbReference>
<dbReference type="Proteomes" id="UP000692954">
    <property type="component" value="Unassembled WGS sequence"/>
</dbReference>
<dbReference type="PROSITE" id="PS50294">
    <property type="entry name" value="WD_REPEATS_REGION"/>
    <property type="match status" value="1"/>
</dbReference>
<dbReference type="AlphaFoldDB" id="A0A8S1Q0B2"/>
<sequence length="329" mass="38235">MFSILKSSVEISEQKQFHYELDQQISIPDAWCGSISINSNKLLLFAGCSFRTLIFQFSKQTKLLVSILEENFAISTILLKNNSKEAFKGDCKGNIKITQINGLNNYRFLIKSKEHKDCITQFLISKDEQLFISSSIDGNIKFWNSGYLINCIQTIESNLGSVLGISLNQSENELIACGKKQIILVINKSIINKQWYIFHQIETESYGYRLCYISENAFTFQPNCLGKLQIYQKNQLSFFYNNINEFQVKRNYIDCLFPQQYIQKKSILINKIGNFIYIIKFINQTQILQVQVIDFETYNIYGSISDDAEFLITWDDKTELISIRKLQEI</sequence>